<dbReference type="SUPFAM" id="SSF56784">
    <property type="entry name" value="HAD-like"/>
    <property type="match status" value="1"/>
</dbReference>
<dbReference type="Gene3D" id="2.60.200.20">
    <property type="match status" value="1"/>
</dbReference>
<accession>A0A9J6FHC6</accession>
<dbReference type="Gene3D" id="3.40.50.300">
    <property type="entry name" value="P-loop containing nucleotide triphosphate hydrolases"/>
    <property type="match status" value="1"/>
</dbReference>
<dbReference type="OMA" id="RREIECK"/>
<dbReference type="EMBL" id="JABSTR010000001">
    <property type="protein sequence ID" value="KAH9362458.1"/>
    <property type="molecule type" value="Genomic_DNA"/>
</dbReference>
<feature type="compositionally biased region" description="Basic and acidic residues" evidence="1">
    <location>
        <begin position="168"/>
        <end position="177"/>
    </location>
</feature>
<dbReference type="InterPro" id="IPR006551">
    <property type="entry name" value="Polynucleotide_phosphatase"/>
</dbReference>
<name>A0A9J6FHC6_HAELO</name>
<dbReference type="VEuPathDB" id="VectorBase:HLOH_045709"/>
<dbReference type="AlphaFoldDB" id="A0A9J6FHC6"/>
<feature type="compositionally biased region" description="Basic and acidic residues" evidence="1">
    <location>
        <begin position="190"/>
        <end position="199"/>
    </location>
</feature>
<dbReference type="FunFam" id="3.40.50.1000:FF:000078">
    <property type="entry name" value="Bifunctional polynucleotide phosphatase/kinase"/>
    <property type="match status" value="1"/>
</dbReference>
<dbReference type="GO" id="GO:0003690">
    <property type="term" value="F:double-stranded DNA binding"/>
    <property type="evidence" value="ECO:0007669"/>
    <property type="project" value="TreeGrafter"/>
</dbReference>
<evidence type="ECO:0000256" key="1">
    <source>
        <dbReference type="SAM" id="MobiDB-lite"/>
    </source>
</evidence>
<dbReference type="OrthoDB" id="19045at2759"/>
<dbReference type="InterPro" id="IPR013954">
    <property type="entry name" value="PNK3P"/>
</dbReference>
<dbReference type="InterPro" id="IPR036412">
    <property type="entry name" value="HAD-like_sf"/>
</dbReference>
<dbReference type="Pfam" id="PF13671">
    <property type="entry name" value="AAA_33"/>
    <property type="match status" value="1"/>
</dbReference>
<evidence type="ECO:0008006" key="4">
    <source>
        <dbReference type="Google" id="ProtNLM"/>
    </source>
</evidence>
<feature type="region of interest" description="Disordered" evidence="1">
    <location>
        <begin position="128"/>
        <end position="213"/>
    </location>
</feature>
<dbReference type="PANTHER" id="PTHR12083">
    <property type="entry name" value="BIFUNCTIONAL POLYNUCLEOTIDE PHOSPHATASE/KINASE"/>
    <property type="match status" value="1"/>
</dbReference>
<dbReference type="Pfam" id="PF08645">
    <property type="entry name" value="PNK3P"/>
    <property type="match status" value="1"/>
</dbReference>
<dbReference type="InterPro" id="IPR027417">
    <property type="entry name" value="P-loop_NTPase"/>
</dbReference>
<dbReference type="InterPro" id="IPR023214">
    <property type="entry name" value="HAD_sf"/>
</dbReference>
<gene>
    <name evidence="2" type="ORF">HPB48_015628</name>
</gene>
<dbReference type="Proteomes" id="UP000821853">
    <property type="component" value="Chromosome 1"/>
</dbReference>
<dbReference type="PANTHER" id="PTHR12083:SF9">
    <property type="entry name" value="BIFUNCTIONAL POLYNUCLEOTIDE PHOSPHATASE_KINASE"/>
    <property type="match status" value="1"/>
</dbReference>
<dbReference type="NCBIfam" id="TIGR01662">
    <property type="entry name" value="HAD-SF-IIIA"/>
    <property type="match status" value="1"/>
</dbReference>
<dbReference type="GO" id="GO:0046404">
    <property type="term" value="F:ATP-dependent polydeoxyribonucleotide 5'-hydroxyl-kinase activity"/>
    <property type="evidence" value="ECO:0007669"/>
    <property type="project" value="TreeGrafter"/>
</dbReference>
<dbReference type="GO" id="GO:0006281">
    <property type="term" value="P:DNA repair"/>
    <property type="evidence" value="ECO:0007669"/>
    <property type="project" value="TreeGrafter"/>
</dbReference>
<proteinExistence type="predicted"/>
<dbReference type="NCBIfam" id="TIGR01664">
    <property type="entry name" value="DNA-3'-Pase"/>
    <property type="match status" value="1"/>
</dbReference>
<evidence type="ECO:0000313" key="2">
    <source>
        <dbReference type="EMBL" id="KAH9362458.1"/>
    </source>
</evidence>
<sequence>MRLCWCFCSDLSVAALEIVVAGCVSILNYVHPLLKGVHSSRNTAGRGYWFDTVRQRGTHAARLLITARLRADFNNGTVQLTQLGQNPCQVSGKRLAVNQTATLSDGDQFDLLVGDLPYVVVFEKAPSHTTAEIGSPSTDGRPQSKRKSDDGEMPLPKKRASVDAGSSENDHVREVSRKLKQMQSNYKARRSPEESKKQSEGVAANHHVTPSPQPMKAGWTQLAEHNVLLFNSEGLEHKSKIAAFDLDGTLITTKSGKVFPVNSHDWRQAFLICLILLPQVETCLRSLVEDGYKVVIITNQRGLAKGHSHEVAFKEKVEHILKRLAVRAQVYVSMGHGFYRKPAPGIWQHLVARGNGGVPINLDDSFYVGDAAGRPANWEPKRKKDFSCSDRLFALNIGIKFFTPEEYFLKRPAAKFELPAFDPRQVPDLPLAEIVAGATAPNGSKFLNADDLPSNHTEVGCTGKSHFAKQYLVSKQYAHINRDTLGSWQKCVEECERALKRGQSAVIDNTNPDPESRKRFVEVAKKHGCECRCFVLDCPIERAKHNNQFREIKLKGQPHVSVTDMVLYSHRSKFKEPSLSEGFSSVLKINFVPKFSAPEDERLYRMFLKDK</sequence>
<protein>
    <recommendedName>
        <fullName evidence="4">Bifunctional polynucleotide phosphatase/kinase</fullName>
    </recommendedName>
</protein>
<evidence type="ECO:0000313" key="3">
    <source>
        <dbReference type="Proteomes" id="UP000821853"/>
    </source>
</evidence>
<dbReference type="SUPFAM" id="SSF49879">
    <property type="entry name" value="SMAD/FHA domain"/>
    <property type="match status" value="1"/>
</dbReference>
<dbReference type="InterPro" id="IPR008984">
    <property type="entry name" value="SMAD_FHA_dom_sf"/>
</dbReference>
<dbReference type="GO" id="GO:0046403">
    <property type="term" value="F:polynucleotide 3'-phosphatase activity"/>
    <property type="evidence" value="ECO:0007669"/>
    <property type="project" value="TreeGrafter"/>
</dbReference>
<comment type="caution">
    <text evidence="2">The sequence shown here is derived from an EMBL/GenBank/DDBJ whole genome shotgun (WGS) entry which is preliminary data.</text>
</comment>
<dbReference type="SUPFAM" id="SSF52540">
    <property type="entry name" value="P-loop containing nucleoside triphosphate hydrolases"/>
    <property type="match status" value="1"/>
</dbReference>
<dbReference type="InterPro" id="IPR006549">
    <property type="entry name" value="HAD-SF_hydro_IIIA"/>
</dbReference>
<feature type="compositionally biased region" description="Polar residues" evidence="1">
    <location>
        <begin position="128"/>
        <end position="141"/>
    </location>
</feature>
<organism evidence="2 3">
    <name type="scientific">Haemaphysalis longicornis</name>
    <name type="common">Bush tick</name>
    <dbReference type="NCBI Taxonomy" id="44386"/>
    <lineage>
        <taxon>Eukaryota</taxon>
        <taxon>Metazoa</taxon>
        <taxon>Ecdysozoa</taxon>
        <taxon>Arthropoda</taxon>
        <taxon>Chelicerata</taxon>
        <taxon>Arachnida</taxon>
        <taxon>Acari</taxon>
        <taxon>Parasitiformes</taxon>
        <taxon>Ixodida</taxon>
        <taxon>Ixodoidea</taxon>
        <taxon>Ixodidae</taxon>
        <taxon>Haemaphysalinae</taxon>
        <taxon>Haemaphysalis</taxon>
    </lineage>
</organism>
<reference evidence="2 3" key="1">
    <citation type="journal article" date="2020" name="Cell">
        <title>Large-Scale Comparative Analyses of Tick Genomes Elucidate Their Genetic Diversity and Vector Capacities.</title>
        <authorList>
            <consortium name="Tick Genome and Microbiome Consortium (TIGMIC)"/>
            <person name="Jia N."/>
            <person name="Wang J."/>
            <person name="Shi W."/>
            <person name="Du L."/>
            <person name="Sun Y."/>
            <person name="Zhan W."/>
            <person name="Jiang J.F."/>
            <person name="Wang Q."/>
            <person name="Zhang B."/>
            <person name="Ji P."/>
            <person name="Bell-Sakyi L."/>
            <person name="Cui X.M."/>
            <person name="Yuan T.T."/>
            <person name="Jiang B.G."/>
            <person name="Yang W.F."/>
            <person name="Lam T.T."/>
            <person name="Chang Q.C."/>
            <person name="Ding S.J."/>
            <person name="Wang X.J."/>
            <person name="Zhu J.G."/>
            <person name="Ruan X.D."/>
            <person name="Zhao L."/>
            <person name="Wei J.T."/>
            <person name="Ye R.Z."/>
            <person name="Que T.C."/>
            <person name="Du C.H."/>
            <person name="Zhou Y.H."/>
            <person name="Cheng J.X."/>
            <person name="Dai P.F."/>
            <person name="Guo W.B."/>
            <person name="Han X.H."/>
            <person name="Huang E.J."/>
            <person name="Li L.F."/>
            <person name="Wei W."/>
            <person name="Gao Y.C."/>
            <person name="Liu J.Z."/>
            <person name="Shao H.Z."/>
            <person name="Wang X."/>
            <person name="Wang C.C."/>
            <person name="Yang T.C."/>
            <person name="Huo Q.B."/>
            <person name="Li W."/>
            <person name="Chen H.Y."/>
            <person name="Chen S.E."/>
            <person name="Zhou L.G."/>
            <person name="Ni X.B."/>
            <person name="Tian J.H."/>
            <person name="Sheng Y."/>
            <person name="Liu T."/>
            <person name="Pan Y.S."/>
            <person name="Xia L.Y."/>
            <person name="Li J."/>
            <person name="Zhao F."/>
            <person name="Cao W.C."/>
        </authorList>
    </citation>
    <scope>NUCLEOTIDE SEQUENCE [LARGE SCALE GENOMIC DNA]</scope>
    <source>
        <strain evidence="2">HaeL-2018</strain>
    </source>
</reference>
<dbReference type="Gene3D" id="3.40.50.1000">
    <property type="entry name" value="HAD superfamily/HAD-like"/>
    <property type="match status" value="1"/>
</dbReference>
<dbReference type="FunFam" id="3.40.50.300:FF:000737">
    <property type="entry name" value="Bifunctional polynucleotide phosphatase/kinase"/>
    <property type="match status" value="1"/>
</dbReference>
<keyword evidence="3" id="KW-1185">Reference proteome</keyword>
<dbReference type="CDD" id="cd01625">
    <property type="entry name" value="HAD_PNP"/>
    <property type="match status" value="1"/>
</dbReference>